<evidence type="ECO:0000256" key="1">
    <source>
        <dbReference type="ARBA" id="ARBA00008383"/>
    </source>
</evidence>
<dbReference type="AlphaFoldDB" id="A0A1L7WQD5"/>
<dbReference type="PANTHER" id="PTHR48229:SF1">
    <property type="entry name" value="ALPHA METHYLACYL-COA RACEMASE-RELATED"/>
    <property type="match status" value="1"/>
</dbReference>
<proteinExistence type="inferred from homology"/>
<dbReference type="OrthoDB" id="2308815at2759"/>
<dbReference type="STRING" id="576137.A0A1L7WQD5"/>
<evidence type="ECO:0008006" key="4">
    <source>
        <dbReference type="Google" id="ProtNLM"/>
    </source>
</evidence>
<protein>
    <recommendedName>
        <fullName evidence="4">Acyl-CoA transferases/carnitine dehydratase</fullName>
    </recommendedName>
</protein>
<evidence type="ECO:0000313" key="3">
    <source>
        <dbReference type="Proteomes" id="UP000184330"/>
    </source>
</evidence>
<sequence length="542" mass="60133">MSDYNVQKESQRILLEHIINDERLGWSPEVKKACQAVKFVGDSKPFIPTPLKITESVSALSALVGGAAAAVAEERYGIKQDVTVNTDKATLFLVGILLPTVDGKSIVQSKSFLAAASESDKFKMAKPIHMQASNIYQCKDGKWYHTHQSFNAGPTMKMLGVQESDVTTEEAQKIYIEKVKQWDSATLDTTANDQYMQAGCICNTVEEFFAHPHTKIIEKEPVASITALKAPKKSWPKVTSTDYRPLAGIRVVDLTRAVAGPTVTKLLAVLGADVIKIGSTTIPDVYMCLPDINTGKRDVDINLKTPEGKAAFMKIVKDADVLVDGYRPHALAKLGFDSVSLREINPSLIFSRENCYGHIGPLAYRSGWQQIADCFAGLSWMQGEFLGLNEPVIPLLPNADYQTGVLGAAFIIQALQKRANADVTFDVDISLLQYNIWYQRLGTYDPEQSKSLLSRNPSFKARHYDEMGSMFRKMVDAIKESRPGLLENPEFYSKMSGKEWNIDGDLSILAPPFDFTRSEISYLCPSGRRGWSNNNPEWIPVN</sequence>
<gene>
    <name evidence="2" type="ORF">PAC_04860</name>
</gene>
<dbReference type="SUPFAM" id="SSF89796">
    <property type="entry name" value="CoA-transferase family III (CaiB/BaiF)"/>
    <property type="match status" value="2"/>
</dbReference>
<dbReference type="Gene3D" id="3.40.50.10540">
    <property type="entry name" value="Crotonobetainyl-coa:carnitine coa-transferase, domain 1"/>
    <property type="match status" value="1"/>
</dbReference>
<dbReference type="InterPro" id="IPR052985">
    <property type="entry name" value="CoA-trans_III_biosynth/detox"/>
</dbReference>
<organism evidence="2 3">
    <name type="scientific">Phialocephala subalpina</name>
    <dbReference type="NCBI Taxonomy" id="576137"/>
    <lineage>
        <taxon>Eukaryota</taxon>
        <taxon>Fungi</taxon>
        <taxon>Dikarya</taxon>
        <taxon>Ascomycota</taxon>
        <taxon>Pezizomycotina</taxon>
        <taxon>Leotiomycetes</taxon>
        <taxon>Helotiales</taxon>
        <taxon>Mollisiaceae</taxon>
        <taxon>Phialocephala</taxon>
        <taxon>Phialocephala fortinii species complex</taxon>
    </lineage>
</organism>
<dbReference type="Pfam" id="PF02515">
    <property type="entry name" value="CoA_transf_3"/>
    <property type="match status" value="1"/>
</dbReference>
<name>A0A1L7WQD5_9HELO</name>
<dbReference type="EMBL" id="FJOG01000005">
    <property type="protein sequence ID" value="CZR54975.1"/>
    <property type="molecule type" value="Genomic_DNA"/>
</dbReference>
<keyword evidence="3" id="KW-1185">Reference proteome</keyword>
<reference evidence="2 3" key="1">
    <citation type="submission" date="2016-03" db="EMBL/GenBank/DDBJ databases">
        <authorList>
            <person name="Ploux O."/>
        </authorList>
    </citation>
    <scope>NUCLEOTIDE SEQUENCE [LARGE SCALE GENOMIC DNA]</scope>
    <source>
        <strain evidence="2 3">UAMH 11012</strain>
    </source>
</reference>
<dbReference type="GO" id="GO:0003824">
    <property type="term" value="F:catalytic activity"/>
    <property type="evidence" value="ECO:0007669"/>
    <property type="project" value="InterPro"/>
</dbReference>
<comment type="similarity">
    <text evidence="1">Belongs to the CoA-transferase III family.</text>
</comment>
<dbReference type="InterPro" id="IPR023606">
    <property type="entry name" value="CoA-Trfase_III_dom_1_sf"/>
</dbReference>
<dbReference type="Proteomes" id="UP000184330">
    <property type="component" value="Unassembled WGS sequence"/>
</dbReference>
<evidence type="ECO:0000313" key="2">
    <source>
        <dbReference type="EMBL" id="CZR54975.1"/>
    </source>
</evidence>
<dbReference type="PANTHER" id="PTHR48229">
    <property type="entry name" value="CAIB/BAIF FAMILY ENZYME (AFU_ORTHOLOGUE AFUA_1G05360)-RELATED"/>
    <property type="match status" value="1"/>
</dbReference>
<accession>A0A1L7WQD5</accession>
<dbReference type="InterPro" id="IPR003673">
    <property type="entry name" value="CoA-Trfase_fam_III"/>
</dbReference>